<evidence type="ECO:0000256" key="1">
    <source>
        <dbReference type="ARBA" id="ARBA00022553"/>
    </source>
</evidence>
<evidence type="ECO:0000256" key="2">
    <source>
        <dbReference type="ARBA" id="ARBA00023125"/>
    </source>
</evidence>
<accession>A0ABZ1N510</accession>
<keyword evidence="7" id="KW-1185">Reference proteome</keyword>
<dbReference type="PANTHER" id="PTHR43214:SF43">
    <property type="entry name" value="TWO-COMPONENT RESPONSE REGULATOR"/>
    <property type="match status" value="1"/>
</dbReference>
<dbReference type="CDD" id="cd17535">
    <property type="entry name" value="REC_NarL-like"/>
    <property type="match status" value="1"/>
</dbReference>
<dbReference type="InterPro" id="IPR058245">
    <property type="entry name" value="NreC/VraR/RcsB-like_REC"/>
</dbReference>
<dbReference type="Proteomes" id="UP001621418">
    <property type="component" value="Chromosome"/>
</dbReference>
<feature type="modified residue" description="4-aspartylphosphate" evidence="3">
    <location>
        <position position="67"/>
    </location>
</feature>
<dbReference type="PROSITE" id="PS50043">
    <property type="entry name" value="HTH_LUXR_2"/>
    <property type="match status" value="1"/>
</dbReference>
<dbReference type="SMART" id="SM00448">
    <property type="entry name" value="REC"/>
    <property type="match status" value="1"/>
</dbReference>
<evidence type="ECO:0000256" key="3">
    <source>
        <dbReference type="PROSITE-ProRule" id="PRU00169"/>
    </source>
</evidence>
<evidence type="ECO:0000259" key="4">
    <source>
        <dbReference type="PROSITE" id="PS50043"/>
    </source>
</evidence>
<sequence length="218" mass="23119">MSGRDPEMSGTAPKVRVLIADDERLVREGIAALLALQPGIEVLGAAESGSEAVELATALEPDVVLMDVRMPEMDGVEAATRLRGRVTVLMLTTFDDDGYIVAALHAGASGYLLKDLPAAELAQAIGLAHAGVDQYSAAVTARLAAMVRSRIPRPTIDLTGRETEVLRLLAAGAANREIARSLYLSEGTVKNHVSSILQRLGVRDRTQAAIYAHEQGIL</sequence>
<dbReference type="InterPro" id="IPR001789">
    <property type="entry name" value="Sig_transdc_resp-reg_receiver"/>
</dbReference>
<feature type="domain" description="HTH luxR-type" evidence="4">
    <location>
        <begin position="151"/>
        <end position="216"/>
    </location>
</feature>
<dbReference type="InterPro" id="IPR011006">
    <property type="entry name" value="CheY-like_superfamily"/>
</dbReference>
<feature type="domain" description="Response regulatory" evidence="5">
    <location>
        <begin position="16"/>
        <end position="129"/>
    </location>
</feature>
<protein>
    <submittedName>
        <fullName evidence="6">Response regulator transcription factor</fullName>
    </submittedName>
</protein>
<dbReference type="PANTHER" id="PTHR43214">
    <property type="entry name" value="TWO-COMPONENT RESPONSE REGULATOR"/>
    <property type="match status" value="1"/>
</dbReference>
<evidence type="ECO:0000259" key="5">
    <source>
        <dbReference type="PROSITE" id="PS50110"/>
    </source>
</evidence>
<dbReference type="PRINTS" id="PR00038">
    <property type="entry name" value="HTHLUXR"/>
</dbReference>
<evidence type="ECO:0000313" key="6">
    <source>
        <dbReference type="EMBL" id="WTY35082.1"/>
    </source>
</evidence>
<evidence type="ECO:0000313" key="7">
    <source>
        <dbReference type="Proteomes" id="UP001621418"/>
    </source>
</evidence>
<name>A0ABZ1N510_9NOCA</name>
<dbReference type="Pfam" id="PF00072">
    <property type="entry name" value="Response_reg"/>
    <property type="match status" value="1"/>
</dbReference>
<dbReference type="InterPro" id="IPR016032">
    <property type="entry name" value="Sig_transdc_resp-reg_C-effctor"/>
</dbReference>
<reference evidence="6 7" key="1">
    <citation type="submission" date="2022-10" db="EMBL/GenBank/DDBJ databases">
        <title>The complete genomes of actinobacterial strains from the NBC collection.</title>
        <authorList>
            <person name="Joergensen T.S."/>
            <person name="Alvarez Arevalo M."/>
            <person name="Sterndorff E.B."/>
            <person name="Faurdal D."/>
            <person name="Vuksanovic O."/>
            <person name="Mourched A.-S."/>
            <person name="Charusanti P."/>
            <person name="Shaw S."/>
            <person name="Blin K."/>
            <person name="Weber T."/>
        </authorList>
    </citation>
    <scope>NUCLEOTIDE SEQUENCE [LARGE SCALE GENOMIC DNA]</scope>
    <source>
        <strain evidence="6 7">NBC_01413</strain>
    </source>
</reference>
<dbReference type="InterPro" id="IPR039420">
    <property type="entry name" value="WalR-like"/>
</dbReference>
<gene>
    <name evidence="6" type="ORF">OG308_27845</name>
</gene>
<dbReference type="EMBL" id="CP109527">
    <property type="protein sequence ID" value="WTY35082.1"/>
    <property type="molecule type" value="Genomic_DNA"/>
</dbReference>
<proteinExistence type="predicted"/>
<dbReference type="Pfam" id="PF00196">
    <property type="entry name" value="GerE"/>
    <property type="match status" value="1"/>
</dbReference>
<dbReference type="SUPFAM" id="SSF52172">
    <property type="entry name" value="CheY-like"/>
    <property type="match status" value="1"/>
</dbReference>
<dbReference type="PROSITE" id="PS00622">
    <property type="entry name" value="HTH_LUXR_1"/>
    <property type="match status" value="1"/>
</dbReference>
<dbReference type="SUPFAM" id="SSF46894">
    <property type="entry name" value="C-terminal effector domain of the bipartite response regulators"/>
    <property type="match status" value="1"/>
</dbReference>
<keyword evidence="1 3" id="KW-0597">Phosphoprotein</keyword>
<dbReference type="PROSITE" id="PS50110">
    <property type="entry name" value="RESPONSE_REGULATORY"/>
    <property type="match status" value="1"/>
</dbReference>
<organism evidence="6 7">
    <name type="scientific">Nocardia salmonicida</name>
    <dbReference type="NCBI Taxonomy" id="53431"/>
    <lineage>
        <taxon>Bacteria</taxon>
        <taxon>Bacillati</taxon>
        <taxon>Actinomycetota</taxon>
        <taxon>Actinomycetes</taxon>
        <taxon>Mycobacteriales</taxon>
        <taxon>Nocardiaceae</taxon>
        <taxon>Nocardia</taxon>
    </lineage>
</organism>
<keyword evidence="2" id="KW-0238">DNA-binding</keyword>
<dbReference type="RefSeq" id="WP_405147397.1">
    <property type="nucleotide sequence ID" value="NZ_CP109527.1"/>
</dbReference>
<dbReference type="SMART" id="SM00421">
    <property type="entry name" value="HTH_LUXR"/>
    <property type="match status" value="1"/>
</dbReference>
<dbReference type="InterPro" id="IPR000792">
    <property type="entry name" value="Tscrpt_reg_LuxR_C"/>
</dbReference>
<dbReference type="Gene3D" id="3.40.50.2300">
    <property type="match status" value="1"/>
</dbReference>
<dbReference type="CDD" id="cd06170">
    <property type="entry name" value="LuxR_C_like"/>
    <property type="match status" value="1"/>
</dbReference>